<dbReference type="STRING" id="1314785.A0A165BWY9"/>
<dbReference type="Proteomes" id="UP000076871">
    <property type="component" value="Unassembled WGS sequence"/>
</dbReference>
<dbReference type="RefSeq" id="XP_040759542.1">
    <property type="nucleotide sequence ID" value="XM_040902519.1"/>
</dbReference>
<organism evidence="1 2">
    <name type="scientific">Laetiporus sulphureus 93-53</name>
    <dbReference type="NCBI Taxonomy" id="1314785"/>
    <lineage>
        <taxon>Eukaryota</taxon>
        <taxon>Fungi</taxon>
        <taxon>Dikarya</taxon>
        <taxon>Basidiomycota</taxon>
        <taxon>Agaricomycotina</taxon>
        <taxon>Agaricomycetes</taxon>
        <taxon>Polyporales</taxon>
        <taxon>Laetiporus</taxon>
    </lineage>
</organism>
<sequence length="132" mass="14928">MSLIALQHIIKAADEFSFPHGVEFRYMLLDTNSSVYELAPSDASSYRLAGALQPLPVWCYVDFDQMRRDVELKSAEQALLIRFLAMFGRPYRYTLGDSADVVRAARKKLIYDDEFDPKTSIMCSPSSQTGSC</sequence>
<proteinExistence type="predicted"/>
<gene>
    <name evidence="1" type="ORF">LAESUDRAFT_450992</name>
</gene>
<dbReference type="AlphaFoldDB" id="A0A165BWY9"/>
<dbReference type="OrthoDB" id="107110at2759"/>
<dbReference type="InParanoid" id="A0A165BWY9"/>
<protein>
    <submittedName>
        <fullName evidence="1">Uncharacterized protein</fullName>
    </submittedName>
</protein>
<reference evidence="1 2" key="1">
    <citation type="journal article" date="2016" name="Mol. Biol. Evol.">
        <title>Comparative Genomics of Early-Diverging Mushroom-Forming Fungi Provides Insights into the Origins of Lignocellulose Decay Capabilities.</title>
        <authorList>
            <person name="Nagy L.G."/>
            <person name="Riley R."/>
            <person name="Tritt A."/>
            <person name="Adam C."/>
            <person name="Daum C."/>
            <person name="Floudas D."/>
            <person name="Sun H."/>
            <person name="Yadav J.S."/>
            <person name="Pangilinan J."/>
            <person name="Larsson K.H."/>
            <person name="Matsuura K."/>
            <person name="Barry K."/>
            <person name="Labutti K."/>
            <person name="Kuo R."/>
            <person name="Ohm R.A."/>
            <person name="Bhattacharya S.S."/>
            <person name="Shirouzu T."/>
            <person name="Yoshinaga Y."/>
            <person name="Martin F.M."/>
            <person name="Grigoriev I.V."/>
            <person name="Hibbett D.S."/>
        </authorList>
    </citation>
    <scope>NUCLEOTIDE SEQUENCE [LARGE SCALE GENOMIC DNA]</scope>
    <source>
        <strain evidence="1 2">93-53</strain>
    </source>
</reference>
<evidence type="ECO:0000313" key="1">
    <source>
        <dbReference type="EMBL" id="KZT01802.1"/>
    </source>
</evidence>
<name>A0A165BWY9_9APHY</name>
<dbReference type="GeneID" id="63819550"/>
<dbReference type="EMBL" id="KV427659">
    <property type="protein sequence ID" value="KZT01802.1"/>
    <property type="molecule type" value="Genomic_DNA"/>
</dbReference>
<keyword evidence="2" id="KW-1185">Reference proteome</keyword>
<accession>A0A165BWY9</accession>
<evidence type="ECO:0000313" key="2">
    <source>
        <dbReference type="Proteomes" id="UP000076871"/>
    </source>
</evidence>